<dbReference type="PANTHER" id="PTHR43591:SF24">
    <property type="entry name" value="2-METHOXY-6-POLYPRENYL-1,4-BENZOQUINOL METHYLASE, MITOCHONDRIAL"/>
    <property type="match status" value="1"/>
</dbReference>
<dbReference type="GO" id="GO:0008425">
    <property type="term" value="F:2-methoxy-6-polyprenyl-1,4-benzoquinol methyltransferase activity"/>
    <property type="evidence" value="ECO:0007669"/>
    <property type="project" value="UniProtKB-UniRule"/>
</dbReference>
<reference evidence="5 6" key="1">
    <citation type="submission" date="2022-07" db="EMBL/GenBank/DDBJ databases">
        <title>Genome-wide signatures of adaptation to extreme environments.</title>
        <authorList>
            <person name="Cho C.H."/>
            <person name="Yoon H.S."/>
        </authorList>
    </citation>
    <scope>NUCLEOTIDE SEQUENCE [LARGE SCALE GENOMIC DNA]</scope>
    <source>
        <strain evidence="5 6">DBV 063 E5</strain>
    </source>
</reference>
<dbReference type="NCBIfam" id="TIGR01934">
    <property type="entry name" value="MenG_MenH_UbiE"/>
    <property type="match status" value="1"/>
</dbReference>
<dbReference type="Pfam" id="PF01209">
    <property type="entry name" value="Ubie_methyltran"/>
    <property type="match status" value="1"/>
</dbReference>
<organism evidence="5 6">
    <name type="scientific">Cyanidium caldarium</name>
    <name type="common">Red alga</name>
    <dbReference type="NCBI Taxonomy" id="2771"/>
    <lineage>
        <taxon>Eukaryota</taxon>
        <taxon>Rhodophyta</taxon>
        <taxon>Bangiophyceae</taxon>
        <taxon>Cyanidiales</taxon>
        <taxon>Cyanidiaceae</taxon>
        <taxon>Cyanidium</taxon>
    </lineage>
</organism>
<evidence type="ECO:0000313" key="5">
    <source>
        <dbReference type="EMBL" id="KAK4534140.1"/>
    </source>
</evidence>
<comment type="caution">
    <text evidence="5">The sequence shown here is derived from an EMBL/GenBank/DDBJ whole genome shotgun (WGS) entry which is preliminary data.</text>
</comment>
<dbReference type="PROSITE" id="PS51608">
    <property type="entry name" value="SAM_MT_UBIE"/>
    <property type="match status" value="1"/>
</dbReference>
<dbReference type="Gene3D" id="3.40.50.150">
    <property type="entry name" value="Vaccinia Virus protein VP39"/>
    <property type="match status" value="1"/>
</dbReference>
<sequence>MATRALFQRYGRLQATTPKGPRPAARIPCTRPLVTVNSADAQTHFGYRQVDMQEKPQLVQDVFDSVARSYDVMNDAMSLGMHRLWKDHFVNRLAPWDGMRLVDVAGGTGDIAFRVLRAAPQAEALVVDVNQNMLQVGERRAHAAALSSGEPSSARARPRLRFMHGDAESLPLDAEQFDAYTISFGMRNVARPERALAEAVRVLRRGGRFLMMELSAMPEDRFPLLRQAYDTYSFRVIPQLGQWIANDRAAYEYLVQSIRRFPPPAQVGATMRDAGLQALTTEELCFGVVCIYSGWKV</sequence>
<evidence type="ECO:0000256" key="4">
    <source>
        <dbReference type="HAMAP-Rule" id="MF_03191"/>
    </source>
</evidence>
<keyword evidence="4" id="KW-0472">Membrane</keyword>
<keyword evidence="3 4" id="KW-0949">S-adenosyl-L-methionine</keyword>
<dbReference type="PANTHER" id="PTHR43591">
    <property type="entry name" value="METHYLTRANSFERASE"/>
    <property type="match status" value="1"/>
</dbReference>
<dbReference type="Proteomes" id="UP001301350">
    <property type="component" value="Unassembled WGS sequence"/>
</dbReference>
<keyword evidence="4" id="KW-0496">Mitochondrion</keyword>
<dbReference type="AlphaFoldDB" id="A0AAV9IPA0"/>
<dbReference type="PROSITE" id="PS01183">
    <property type="entry name" value="UBIE_1"/>
    <property type="match status" value="1"/>
</dbReference>
<comment type="similarity">
    <text evidence="4">Belongs to the class I-like SAM-binding methyltransferase superfamily. MenG/UbiE family.</text>
</comment>
<accession>A0AAV9IPA0</accession>
<comment type="subcellular location">
    <subcellularLocation>
        <location evidence="4">Mitochondrion inner membrane</location>
        <topology evidence="4">Peripheral membrane protein</topology>
        <orientation evidence="4">Matrix side</orientation>
    </subcellularLocation>
</comment>
<evidence type="ECO:0000256" key="3">
    <source>
        <dbReference type="ARBA" id="ARBA00022691"/>
    </source>
</evidence>
<keyword evidence="4" id="KW-0999">Mitochondrion inner membrane</keyword>
<dbReference type="CDD" id="cd02440">
    <property type="entry name" value="AdoMet_MTases"/>
    <property type="match status" value="1"/>
</dbReference>
<evidence type="ECO:0000313" key="6">
    <source>
        <dbReference type="Proteomes" id="UP001301350"/>
    </source>
</evidence>
<dbReference type="SUPFAM" id="SSF53335">
    <property type="entry name" value="S-adenosyl-L-methionine-dependent methyltransferases"/>
    <property type="match status" value="1"/>
</dbReference>
<feature type="binding site" evidence="4">
    <location>
        <position position="108"/>
    </location>
    <ligand>
        <name>S-adenosyl-L-methionine</name>
        <dbReference type="ChEBI" id="CHEBI:59789"/>
    </ligand>
</feature>
<dbReference type="InterPro" id="IPR029063">
    <property type="entry name" value="SAM-dependent_MTases_sf"/>
</dbReference>
<name>A0AAV9IPA0_CYACA</name>
<comment type="function">
    <text evidence="4">Methyltransferase required for the conversion of 2-polyprenyl-6-methoxy-1,4-benzoquinol (DDMQH2) to 2-polyprenyl-3-methyl-6-methoxy-1,4-benzoquinol (DMQH2).</text>
</comment>
<proteinExistence type="inferred from homology"/>
<dbReference type="InterPro" id="IPR023576">
    <property type="entry name" value="UbiE/COQ5_MeTrFase_CS"/>
</dbReference>
<feature type="binding site" evidence="4">
    <location>
        <begin position="166"/>
        <end position="167"/>
    </location>
    <ligand>
        <name>S-adenosyl-L-methionine</name>
        <dbReference type="ChEBI" id="CHEBI:59789"/>
    </ligand>
</feature>
<keyword evidence="6" id="KW-1185">Reference proteome</keyword>
<feature type="binding site" evidence="4">
    <location>
        <position position="128"/>
    </location>
    <ligand>
        <name>S-adenosyl-L-methionine</name>
        <dbReference type="ChEBI" id="CHEBI:59789"/>
    </ligand>
</feature>
<evidence type="ECO:0000256" key="1">
    <source>
        <dbReference type="ARBA" id="ARBA00022603"/>
    </source>
</evidence>
<keyword evidence="4" id="KW-0831">Ubiquinone biosynthesis</keyword>
<comment type="subunit">
    <text evidence="4">Component of a multi-subunit COQ enzyme complex.</text>
</comment>
<dbReference type="EMBL" id="JANCYW010000001">
    <property type="protein sequence ID" value="KAK4534140.1"/>
    <property type="molecule type" value="Genomic_DNA"/>
</dbReference>
<dbReference type="HAMAP" id="MF_01813">
    <property type="entry name" value="MenG_UbiE_methyltr"/>
    <property type="match status" value="1"/>
</dbReference>
<keyword evidence="1 4" id="KW-0489">Methyltransferase</keyword>
<keyword evidence="2 4" id="KW-0808">Transferase</keyword>
<dbReference type="PROSITE" id="PS01184">
    <property type="entry name" value="UBIE_2"/>
    <property type="match status" value="1"/>
</dbReference>
<dbReference type="EC" id="2.1.1.201" evidence="4"/>
<dbReference type="GO" id="GO:0031314">
    <property type="term" value="C:extrinsic component of mitochondrial inner membrane"/>
    <property type="evidence" value="ECO:0007669"/>
    <property type="project" value="UniProtKB-UniRule"/>
</dbReference>
<dbReference type="GO" id="GO:0032259">
    <property type="term" value="P:methylation"/>
    <property type="evidence" value="ECO:0007669"/>
    <property type="project" value="UniProtKB-KW"/>
</dbReference>
<gene>
    <name evidence="5" type="ORF">CDCA_CDCA01G0165</name>
</gene>
<comment type="catalytic activity">
    <reaction evidence="4">
        <text>a 2-methoxy-6-(all-trans-polyprenyl)benzene-1,4-diol + S-adenosyl-L-methionine = a 5-methoxy-2-methyl-3-(all-trans-polyprenyl)benzene-1,4-diol + S-adenosyl-L-homocysteine + H(+)</text>
        <dbReference type="Rhea" id="RHEA:28286"/>
        <dbReference type="Rhea" id="RHEA-COMP:10858"/>
        <dbReference type="Rhea" id="RHEA-COMP:10859"/>
        <dbReference type="ChEBI" id="CHEBI:15378"/>
        <dbReference type="ChEBI" id="CHEBI:57856"/>
        <dbReference type="ChEBI" id="CHEBI:59789"/>
        <dbReference type="ChEBI" id="CHEBI:84166"/>
        <dbReference type="ChEBI" id="CHEBI:84167"/>
        <dbReference type="EC" id="2.1.1.201"/>
    </reaction>
</comment>
<protein>
    <recommendedName>
        <fullName evidence="4">2-methoxy-6-polyprenyl-1,4-benzoquinol methylase, mitochondrial</fullName>
        <ecNumber evidence="4">2.1.1.201</ecNumber>
    </recommendedName>
    <alternativeName>
        <fullName evidence="4">Ubiquinone biosynthesis methyltransferase COQ5</fullName>
    </alternativeName>
</protein>
<feature type="binding site" evidence="4">
    <location>
        <position position="183"/>
    </location>
    <ligand>
        <name>S-adenosyl-L-methionine</name>
        <dbReference type="ChEBI" id="CHEBI:59789"/>
    </ligand>
</feature>
<dbReference type="InterPro" id="IPR004033">
    <property type="entry name" value="UbiE/COQ5_MeTrFase"/>
</dbReference>
<evidence type="ECO:0000256" key="2">
    <source>
        <dbReference type="ARBA" id="ARBA00022679"/>
    </source>
</evidence>
<comment type="pathway">
    <text evidence="4">Cofactor biosynthesis; ubiquinone biosynthesis.</text>
</comment>